<evidence type="ECO:0000256" key="1">
    <source>
        <dbReference type="SAM" id="Coils"/>
    </source>
</evidence>
<keyword evidence="3" id="KW-1185">Reference proteome</keyword>
<keyword evidence="1" id="KW-0175">Coiled coil</keyword>
<dbReference type="EMBL" id="JBGBPQ010000020">
    <property type="protein sequence ID" value="KAL1504264.1"/>
    <property type="molecule type" value="Genomic_DNA"/>
</dbReference>
<reference evidence="2 3" key="1">
    <citation type="journal article" date="2024" name="Science">
        <title>Giant polyketide synthase enzymes in the biosynthesis of giant marine polyether toxins.</title>
        <authorList>
            <person name="Fallon T.R."/>
            <person name="Shende V.V."/>
            <person name="Wierzbicki I.H."/>
            <person name="Pendleton A.L."/>
            <person name="Watervoot N.F."/>
            <person name="Auber R.P."/>
            <person name="Gonzalez D.J."/>
            <person name="Wisecaver J.H."/>
            <person name="Moore B.S."/>
        </authorList>
    </citation>
    <scope>NUCLEOTIDE SEQUENCE [LARGE SCALE GENOMIC DNA]</scope>
    <source>
        <strain evidence="2 3">12B1</strain>
    </source>
</reference>
<sequence length="390" mass="43780">MEAEGEEEEYVDLDFEKVLTWTGNAVIIKAGGEFRLPLIVPHPSILAIQFEVEGQNDIEFSLLFKDDQENDYQVLVEPVRVSDREGQLDIDTTGVCELLWSNAHAWVYSKTLSYQLQLAPKFDMQKKKWINAILTAAHDYRIVSAAEAAEQVDNSMRTLKQRTASLQESLESSKAKEAEAQTISERYTEHVKRLEEEVAAAKRHVEQAAADLASKQREVAQIERSLTAIRQISSVDSGITDDMLGLMEEADEPLMLIYEAYAGALFSDEEKGKAETETALDRAEFVHFLQEFGILLRGEPPEIMCGVFYGCSPQLSKEEFKRCIMRSALALAPNDEEGSKLLWLLAVVTESIQNTKMPALSISRRVKMLTACDMLADIIFEPEEGEDKGS</sequence>
<name>A0AB34IS24_PRYPA</name>
<feature type="coiled-coil region" evidence="1">
    <location>
        <begin position="156"/>
        <end position="225"/>
    </location>
</feature>
<dbReference type="Gene3D" id="2.60.120.680">
    <property type="entry name" value="GOLD domain"/>
    <property type="match status" value="1"/>
</dbReference>
<dbReference type="Gene3D" id="1.20.5.170">
    <property type="match status" value="1"/>
</dbReference>
<dbReference type="Proteomes" id="UP001515480">
    <property type="component" value="Unassembled WGS sequence"/>
</dbReference>
<proteinExistence type="predicted"/>
<dbReference type="InterPro" id="IPR036598">
    <property type="entry name" value="GOLD_dom_sf"/>
</dbReference>
<comment type="caution">
    <text evidence="2">The sequence shown here is derived from an EMBL/GenBank/DDBJ whole genome shotgun (WGS) entry which is preliminary data.</text>
</comment>
<accession>A0AB34IS24</accession>
<dbReference type="AlphaFoldDB" id="A0AB34IS24"/>
<organism evidence="2 3">
    <name type="scientific">Prymnesium parvum</name>
    <name type="common">Toxic golden alga</name>
    <dbReference type="NCBI Taxonomy" id="97485"/>
    <lineage>
        <taxon>Eukaryota</taxon>
        <taxon>Haptista</taxon>
        <taxon>Haptophyta</taxon>
        <taxon>Prymnesiophyceae</taxon>
        <taxon>Prymnesiales</taxon>
        <taxon>Prymnesiaceae</taxon>
        <taxon>Prymnesium</taxon>
    </lineage>
</organism>
<evidence type="ECO:0000313" key="3">
    <source>
        <dbReference type="Proteomes" id="UP001515480"/>
    </source>
</evidence>
<gene>
    <name evidence="2" type="ORF">AB1Y20_010673</name>
</gene>
<evidence type="ECO:0000313" key="2">
    <source>
        <dbReference type="EMBL" id="KAL1504264.1"/>
    </source>
</evidence>
<dbReference type="SUPFAM" id="SSF101576">
    <property type="entry name" value="Supernatant protein factor (SPF), C-terminal domain"/>
    <property type="match status" value="1"/>
</dbReference>
<protein>
    <submittedName>
        <fullName evidence="2">Uncharacterized protein</fullName>
    </submittedName>
</protein>